<dbReference type="EMBL" id="CAUYUJ010016642">
    <property type="protein sequence ID" value="CAK0867429.1"/>
    <property type="molecule type" value="Genomic_DNA"/>
</dbReference>
<evidence type="ECO:0000256" key="1">
    <source>
        <dbReference type="SAM" id="MobiDB-lite"/>
    </source>
</evidence>
<evidence type="ECO:0000313" key="3">
    <source>
        <dbReference type="Proteomes" id="UP001189429"/>
    </source>
</evidence>
<protein>
    <recommendedName>
        <fullName evidence="4">Cellulase</fullName>
    </recommendedName>
</protein>
<dbReference type="Proteomes" id="UP001189429">
    <property type="component" value="Unassembled WGS sequence"/>
</dbReference>
<sequence length="274" mass="29724">MARRGSAASASSGRWTTSSRGRRTPAPAPTLSPWASARSAPAAPCGRRAALARGLPGDGCLDQRYHDHNPEVQLQDGLSPGREGAHALWSEARRAWCCENHGLGCPTKTQYDCSEDYFDWERLWSEEKKAWCCMAKGRGCPASTTSTRPPRRKSAEQPSSGDELFNCTAGYAQREQGWSESKLEWCCRHKTIGCSVWSSAGRKFGMVAVEAATSPGAPAVVARLPPLVPRPAPVCWAAPRCWRAASLRWAHGRRAAAVPGRDGGRPRSTPRSGR</sequence>
<reference evidence="2" key="1">
    <citation type="submission" date="2023-10" db="EMBL/GenBank/DDBJ databases">
        <authorList>
            <person name="Chen Y."/>
            <person name="Shah S."/>
            <person name="Dougan E. K."/>
            <person name="Thang M."/>
            <person name="Chan C."/>
        </authorList>
    </citation>
    <scope>NUCLEOTIDE SEQUENCE [LARGE SCALE GENOMIC DNA]</scope>
</reference>
<keyword evidence="3" id="KW-1185">Reference proteome</keyword>
<name>A0ABN9V7U7_9DINO</name>
<feature type="compositionally biased region" description="Low complexity" evidence="1">
    <location>
        <begin position="31"/>
        <end position="40"/>
    </location>
</feature>
<feature type="region of interest" description="Disordered" evidence="1">
    <location>
        <begin position="1"/>
        <end position="40"/>
    </location>
</feature>
<comment type="caution">
    <text evidence="2">The sequence shown here is derived from an EMBL/GenBank/DDBJ whole genome shotgun (WGS) entry which is preliminary data.</text>
</comment>
<organism evidence="2 3">
    <name type="scientific">Prorocentrum cordatum</name>
    <dbReference type="NCBI Taxonomy" id="2364126"/>
    <lineage>
        <taxon>Eukaryota</taxon>
        <taxon>Sar</taxon>
        <taxon>Alveolata</taxon>
        <taxon>Dinophyceae</taxon>
        <taxon>Prorocentrales</taxon>
        <taxon>Prorocentraceae</taxon>
        <taxon>Prorocentrum</taxon>
    </lineage>
</organism>
<evidence type="ECO:0008006" key="4">
    <source>
        <dbReference type="Google" id="ProtNLM"/>
    </source>
</evidence>
<gene>
    <name evidence="2" type="ORF">PCOR1329_LOCUS54367</name>
</gene>
<evidence type="ECO:0000313" key="2">
    <source>
        <dbReference type="EMBL" id="CAK0867429.1"/>
    </source>
</evidence>
<proteinExistence type="predicted"/>
<feature type="region of interest" description="Disordered" evidence="1">
    <location>
        <begin position="139"/>
        <end position="161"/>
    </location>
</feature>
<feature type="compositionally biased region" description="Low complexity" evidence="1">
    <location>
        <begin position="1"/>
        <end position="19"/>
    </location>
</feature>
<accession>A0ABN9V7U7</accession>
<feature type="region of interest" description="Disordered" evidence="1">
    <location>
        <begin position="254"/>
        <end position="274"/>
    </location>
</feature>